<keyword evidence="2" id="KW-1185">Reference proteome</keyword>
<protein>
    <submittedName>
        <fullName evidence="1">Uncharacterized protein</fullName>
    </submittedName>
</protein>
<organism evidence="1 2">
    <name type="scientific">Sphingobium scionense</name>
    <dbReference type="NCBI Taxonomy" id="1404341"/>
    <lineage>
        <taxon>Bacteria</taxon>
        <taxon>Pseudomonadati</taxon>
        <taxon>Pseudomonadota</taxon>
        <taxon>Alphaproteobacteria</taxon>
        <taxon>Sphingomonadales</taxon>
        <taxon>Sphingomonadaceae</taxon>
        <taxon>Sphingobium</taxon>
    </lineage>
</organism>
<proteinExistence type="predicted"/>
<sequence length="224" mass="24621">MLDIKVTMPDFAEIERAAIEDLGRDVTAAMAEATDYLKELLRNDVLSAGMGQRLAKTWRSQVYPRNGHSLGPAGFVWSKAPQIVDAFSRGVTIRPVDGEGYLWIPTKNVPPRRRSGSYASSLGKRARGTRMSPEEVELTFNSELIIQKGKRGSLLALIDVVGANNGRGFRQASAGRLKGRKGMAPRAVKRVLMFVLVRQAKMPLRLNLQAAADRAGRYLVSLLS</sequence>
<dbReference type="AlphaFoldDB" id="A0A7W6PVT9"/>
<dbReference type="RefSeq" id="WP_188082770.1">
    <property type="nucleotide sequence ID" value="NZ_JACIEU010000011.1"/>
</dbReference>
<evidence type="ECO:0000313" key="2">
    <source>
        <dbReference type="Proteomes" id="UP000590524"/>
    </source>
</evidence>
<name>A0A7W6PVT9_9SPHN</name>
<accession>A0A7W6PVT9</accession>
<dbReference type="Pfam" id="PF20039">
    <property type="entry name" value="DUF6441"/>
    <property type="match status" value="1"/>
</dbReference>
<evidence type="ECO:0000313" key="1">
    <source>
        <dbReference type="EMBL" id="MBB4149128.1"/>
    </source>
</evidence>
<reference evidence="1 2" key="1">
    <citation type="submission" date="2020-08" db="EMBL/GenBank/DDBJ databases">
        <title>Genomic Encyclopedia of Type Strains, Phase IV (KMG-IV): sequencing the most valuable type-strain genomes for metagenomic binning, comparative biology and taxonomic classification.</title>
        <authorList>
            <person name="Goeker M."/>
        </authorList>
    </citation>
    <scope>NUCLEOTIDE SEQUENCE [LARGE SCALE GENOMIC DNA]</scope>
    <source>
        <strain evidence="1 2">DSM 19371</strain>
    </source>
</reference>
<gene>
    <name evidence="1" type="ORF">GGQ90_002917</name>
</gene>
<dbReference type="InterPro" id="IPR045622">
    <property type="entry name" value="DUF6441"/>
</dbReference>
<comment type="caution">
    <text evidence="1">The sequence shown here is derived from an EMBL/GenBank/DDBJ whole genome shotgun (WGS) entry which is preliminary data.</text>
</comment>
<dbReference type="EMBL" id="JACIEU010000011">
    <property type="protein sequence ID" value="MBB4149128.1"/>
    <property type="molecule type" value="Genomic_DNA"/>
</dbReference>
<dbReference type="Proteomes" id="UP000590524">
    <property type="component" value="Unassembled WGS sequence"/>
</dbReference>